<accession>A0ABT0HET1</accession>
<dbReference type="InterPro" id="IPR003838">
    <property type="entry name" value="ABC3_permease_C"/>
</dbReference>
<dbReference type="Proteomes" id="UP001202180">
    <property type="component" value="Unassembled WGS sequence"/>
</dbReference>
<evidence type="ECO:0000256" key="1">
    <source>
        <dbReference type="ARBA" id="ARBA00004651"/>
    </source>
</evidence>
<keyword evidence="2" id="KW-1003">Cell membrane</keyword>
<evidence type="ECO:0000256" key="3">
    <source>
        <dbReference type="ARBA" id="ARBA00022692"/>
    </source>
</evidence>
<dbReference type="EMBL" id="JALPRF010000001">
    <property type="protein sequence ID" value="MCK8490665.1"/>
    <property type="molecule type" value="Genomic_DNA"/>
</dbReference>
<feature type="transmembrane region" description="Helical" evidence="6">
    <location>
        <begin position="861"/>
        <end position="881"/>
    </location>
</feature>
<dbReference type="InterPro" id="IPR025857">
    <property type="entry name" value="MacB_PCD"/>
</dbReference>
<feature type="transmembrane region" description="Helical" evidence="6">
    <location>
        <begin position="533"/>
        <end position="552"/>
    </location>
</feature>
<dbReference type="InterPro" id="IPR050250">
    <property type="entry name" value="Macrolide_Exporter_MacB"/>
</dbReference>
<dbReference type="RefSeq" id="WP_248475434.1">
    <property type="nucleotide sequence ID" value="NZ_JALPRF010000001.1"/>
</dbReference>
<evidence type="ECO:0000256" key="6">
    <source>
        <dbReference type="SAM" id="Phobius"/>
    </source>
</evidence>
<dbReference type="PANTHER" id="PTHR30572">
    <property type="entry name" value="MEMBRANE COMPONENT OF TRANSPORTER-RELATED"/>
    <property type="match status" value="1"/>
</dbReference>
<reference evidence="9 10" key="1">
    <citation type="submission" date="2022-04" db="EMBL/GenBank/DDBJ databases">
        <title>Spirosoma sp. strain RP8 genome sequencing and assembly.</title>
        <authorList>
            <person name="Jung Y."/>
        </authorList>
    </citation>
    <scope>NUCLEOTIDE SEQUENCE [LARGE SCALE GENOMIC DNA]</scope>
    <source>
        <strain evidence="9 10">RP8</strain>
    </source>
</reference>
<protein>
    <submittedName>
        <fullName evidence="9">Permease prefix domain 2-containing transporter</fullName>
    </submittedName>
</protein>
<evidence type="ECO:0000256" key="4">
    <source>
        <dbReference type="ARBA" id="ARBA00022989"/>
    </source>
</evidence>
<dbReference type="InterPro" id="IPR047699">
    <property type="entry name" value="Permease_put_prefix"/>
</dbReference>
<organism evidence="9 10">
    <name type="scientific">Spirosoma liriopis</name>
    <dbReference type="NCBI Taxonomy" id="2937440"/>
    <lineage>
        <taxon>Bacteria</taxon>
        <taxon>Pseudomonadati</taxon>
        <taxon>Bacteroidota</taxon>
        <taxon>Cytophagia</taxon>
        <taxon>Cytophagales</taxon>
        <taxon>Cytophagaceae</taxon>
        <taxon>Spirosoma</taxon>
    </lineage>
</organism>
<name>A0ABT0HET1_9BACT</name>
<dbReference type="Pfam" id="PF02687">
    <property type="entry name" value="FtsX"/>
    <property type="match status" value="2"/>
</dbReference>
<keyword evidence="4 6" id="KW-1133">Transmembrane helix</keyword>
<evidence type="ECO:0000313" key="9">
    <source>
        <dbReference type="EMBL" id="MCK8490665.1"/>
    </source>
</evidence>
<dbReference type="NCBIfam" id="NF038404">
    <property type="entry name" value="perm_prefix_2"/>
    <property type="match status" value="1"/>
</dbReference>
<feature type="transmembrane region" description="Helical" evidence="6">
    <location>
        <begin position="777"/>
        <end position="801"/>
    </location>
</feature>
<dbReference type="PANTHER" id="PTHR30572:SF18">
    <property type="entry name" value="ABC-TYPE MACROLIDE FAMILY EXPORT SYSTEM PERMEASE COMPONENT 2"/>
    <property type="match status" value="1"/>
</dbReference>
<feature type="transmembrane region" description="Helical" evidence="6">
    <location>
        <begin position="436"/>
        <end position="458"/>
    </location>
</feature>
<keyword evidence="10" id="KW-1185">Reference proteome</keyword>
<comment type="caution">
    <text evidence="9">The sequence shown here is derived from an EMBL/GenBank/DDBJ whole genome shotgun (WGS) entry which is preliminary data.</text>
</comment>
<feature type="transmembrane region" description="Helical" evidence="6">
    <location>
        <begin position="478"/>
        <end position="501"/>
    </location>
</feature>
<proteinExistence type="predicted"/>
<feature type="domain" description="ABC3 transporter permease C-terminal" evidence="7">
    <location>
        <begin position="780"/>
        <end position="892"/>
    </location>
</feature>
<feature type="transmembrane region" description="Helical" evidence="6">
    <location>
        <begin position="829"/>
        <end position="849"/>
    </location>
</feature>
<evidence type="ECO:0000313" key="10">
    <source>
        <dbReference type="Proteomes" id="UP001202180"/>
    </source>
</evidence>
<keyword evidence="5 6" id="KW-0472">Membrane</keyword>
<evidence type="ECO:0000256" key="2">
    <source>
        <dbReference type="ARBA" id="ARBA00022475"/>
    </source>
</evidence>
<keyword evidence="3 6" id="KW-0812">Transmembrane</keyword>
<feature type="transmembrane region" description="Helical" evidence="6">
    <location>
        <begin position="390"/>
        <end position="411"/>
    </location>
</feature>
<evidence type="ECO:0000256" key="5">
    <source>
        <dbReference type="ARBA" id="ARBA00023136"/>
    </source>
</evidence>
<comment type="subcellular location">
    <subcellularLocation>
        <location evidence="1">Cell membrane</location>
        <topology evidence="1">Multi-pass membrane protein</topology>
    </subcellularLocation>
</comment>
<gene>
    <name evidence="9" type="ORF">M0L20_02305</name>
</gene>
<dbReference type="Pfam" id="PF12704">
    <property type="entry name" value="MacB_PCD"/>
    <property type="match status" value="2"/>
</dbReference>
<feature type="domain" description="MacB-like periplasmic core" evidence="8">
    <location>
        <begin position="540"/>
        <end position="741"/>
    </location>
</feature>
<feature type="domain" description="MacB-like periplasmic core" evidence="8">
    <location>
        <begin position="109"/>
        <end position="347"/>
    </location>
</feature>
<evidence type="ECO:0000259" key="7">
    <source>
        <dbReference type="Pfam" id="PF02687"/>
    </source>
</evidence>
<sequence length="900" mass="101044">MNAKKRLDSPEKPVAPPRWADRLLEWFCAPHLLEEVQGDLHERFERNQTQLGERSARRQYAKEVLSFLKPFAIKRNPTDYPSPFFLNPAMLRNFFRIAFRNLVKHKASTLINLFGLTLGVTACLVIYLITNYELSYDTFHPDKERIYRLVGDVKYEANDERHPVGFVPNAVPAAVRNEIAGVETVTAFHNIETDVLIPNGSEKPVRFESRRSTGNNADIIVADLQYFSVFNYKWLAGNPRTALNEPFKLVLSERKARTYFGDIPLQQMLGKEVIYRDSIRTSVAGIVQDWEQPTDFTFTDFISMATVRASQLKQDIDLDQWNDNWSASQAFVKLPQGTTPAQLAAQFGQFSKRHYTKEMKFWPSLQPLSDLHFNADYDDNYSRKAHLPTLYGLMGVAAFILIIAAINFINLSTAQSVQRSKEIGIRKVMGSSRKSLIVQFLSETALLTGLAVVLALLLTKPILSSIQSLTPNGLTYSLFSLETLAFLVAMALITSLLAGFYPSWLLSSYLPALTLKGQNALPGSQKGYFRKGLIVFQFTVSLVFIIATLIVGQQLDFMRNKDLGFTTNATLEVRTLRDDKSQVLAEKIKRLSGVDRVSMQWFSPMGGAYMMTKLKYPGKKTVDMESSIKVGDANYIPLYQLRLLAGRNFHPADSLRELVINATFAKAMGFKKPADAVNQQLQFNDKTYPVVGVVADFHERSFHEKISSSFIGYIPQLAQNIGVKLTTKGRNADDLKATLASIEQAWNEVYPDNKFDYAFLDDSIAKLYEKEQKTAQLVNLATAIAILISCMGLFGLATFTAEQRTKEIGIRKVLGASVGSIVGLLSKDFLKLVIIALLIASPVAWWAMTTWLQDFAYKIDVAWWVFALAGLAVVLITLLTISFQSLKAALTNPVKSLRTD</sequence>
<evidence type="ECO:0000259" key="8">
    <source>
        <dbReference type="Pfam" id="PF12704"/>
    </source>
</evidence>
<feature type="domain" description="ABC3 transporter permease C-terminal" evidence="7">
    <location>
        <begin position="396"/>
        <end position="508"/>
    </location>
</feature>
<feature type="transmembrane region" description="Helical" evidence="6">
    <location>
        <begin position="110"/>
        <end position="129"/>
    </location>
</feature>